<dbReference type="AlphaFoldDB" id="A0AAW2HEX1"/>
<dbReference type="Gene3D" id="3.40.50.850">
    <property type="entry name" value="Isochorismatase-like"/>
    <property type="match status" value="1"/>
</dbReference>
<dbReference type="PANTHER" id="PTHR14119">
    <property type="entry name" value="HYDROLASE"/>
    <property type="match status" value="1"/>
</dbReference>
<evidence type="ECO:0000256" key="2">
    <source>
        <dbReference type="ARBA" id="ARBA00040688"/>
    </source>
</evidence>
<dbReference type="PANTHER" id="PTHR14119:SF17">
    <property type="entry name" value="ISOCHORISMATASE DOMAIN-CONTAINING PROTEIN 1"/>
    <property type="match status" value="1"/>
</dbReference>
<organism evidence="4">
    <name type="scientific">Menopon gallinae</name>
    <name type="common">poultry shaft louse</name>
    <dbReference type="NCBI Taxonomy" id="328185"/>
    <lineage>
        <taxon>Eukaryota</taxon>
        <taxon>Metazoa</taxon>
        <taxon>Ecdysozoa</taxon>
        <taxon>Arthropoda</taxon>
        <taxon>Hexapoda</taxon>
        <taxon>Insecta</taxon>
        <taxon>Pterygota</taxon>
        <taxon>Neoptera</taxon>
        <taxon>Paraneoptera</taxon>
        <taxon>Psocodea</taxon>
        <taxon>Troctomorpha</taxon>
        <taxon>Phthiraptera</taxon>
        <taxon>Amblycera</taxon>
        <taxon>Menoponidae</taxon>
        <taxon>Menopon</taxon>
    </lineage>
</organism>
<name>A0AAW2HEX1_9NEOP</name>
<gene>
    <name evidence="4" type="ORF">PYX00_010270</name>
</gene>
<proteinExistence type="inferred from homology"/>
<evidence type="ECO:0000256" key="1">
    <source>
        <dbReference type="ARBA" id="ARBA00006336"/>
    </source>
</evidence>
<dbReference type="CDD" id="cd01012">
    <property type="entry name" value="YcaC_related"/>
    <property type="match status" value="1"/>
</dbReference>
<dbReference type="EMBL" id="JARGDH010000005">
    <property type="protein sequence ID" value="KAL0268254.1"/>
    <property type="molecule type" value="Genomic_DNA"/>
</dbReference>
<evidence type="ECO:0000259" key="3">
    <source>
        <dbReference type="Pfam" id="PF00857"/>
    </source>
</evidence>
<reference evidence="4" key="1">
    <citation type="journal article" date="2024" name="Gigascience">
        <title>Chromosome-level genome of the poultry shaft louse Menopon gallinae provides insight into the host-switching and adaptive evolution of parasitic lice.</title>
        <authorList>
            <person name="Xu Y."/>
            <person name="Ma L."/>
            <person name="Liu S."/>
            <person name="Liang Y."/>
            <person name="Liu Q."/>
            <person name="He Z."/>
            <person name="Tian L."/>
            <person name="Duan Y."/>
            <person name="Cai W."/>
            <person name="Li H."/>
            <person name="Song F."/>
        </authorList>
    </citation>
    <scope>NUCLEOTIDE SEQUENCE</scope>
    <source>
        <strain evidence="4">Cailab_2023a</strain>
    </source>
</reference>
<sequence length="205" mass="23150">MANNLLKFGSLPVRQTAFFLCDMQEKFRPLISYFEEICKSASRLTELSKILEVPLIVTEQYPSGLGHTVPDIKTDHAVGIFPKTKFSMCIPEVIKEMEKINNLQCVVLFGIETHACIEQTAIDLRGRGLNVHVVADSCSSRSIEDRYLALQRMKEMGCFITTTENVIFKLLLDKNNPKFNDVKHLFKNVTPYTGLCGVMSSPSRL</sequence>
<dbReference type="InterPro" id="IPR000868">
    <property type="entry name" value="Isochorismatase-like_dom"/>
</dbReference>
<dbReference type="InterPro" id="IPR050993">
    <property type="entry name" value="Isochorismatase_domain"/>
</dbReference>
<evidence type="ECO:0000313" key="4">
    <source>
        <dbReference type="EMBL" id="KAL0268254.1"/>
    </source>
</evidence>
<dbReference type="InterPro" id="IPR036380">
    <property type="entry name" value="Isochorismatase-like_sf"/>
</dbReference>
<accession>A0AAW2HEX1</accession>
<comment type="similarity">
    <text evidence="1">Belongs to the isochorismatase family.</text>
</comment>
<dbReference type="FunFam" id="3.40.50.850:FF:000001">
    <property type="entry name" value="Isochorismatase domain-containing protein 1"/>
    <property type="match status" value="1"/>
</dbReference>
<dbReference type="Pfam" id="PF00857">
    <property type="entry name" value="Isochorismatase"/>
    <property type="match status" value="1"/>
</dbReference>
<dbReference type="SUPFAM" id="SSF52499">
    <property type="entry name" value="Isochorismatase-like hydrolases"/>
    <property type="match status" value="1"/>
</dbReference>
<comment type="caution">
    <text evidence="4">The sequence shown here is derived from an EMBL/GenBank/DDBJ whole genome shotgun (WGS) entry which is preliminary data.</text>
</comment>
<feature type="domain" description="Isochorismatase-like" evidence="3">
    <location>
        <begin position="16"/>
        <end position="164"/>
    </location>
</feature>
<protein>
    <recommendedName>
        <fullName evidence="2">Isochorismatase domain-containing protein 1</fullName>
    </recommendedName>
</protein>